<dbReference type="Proteomes" id="UP000184546">
    <property type="component" value="Unassembled WGS sequence"/>
</dbReference>
<dbReference type="GeneID" id="30970349"/>
<evidence type="ECO:0000313" key="2">
    <source>
        <dbReference type="EMBL" id="OJJ98565.1"/>
    </source>
</evidence>
<reference evidence="3" key="1">
    <citation type="journal article" date="2017" name="Genome Biol.">
        <title>Comparative genomics reveals high biological diversity and specific adaptations in the industrially and medically important fungal genus Aspergillus.</title>
        <authorList>
            <person name="de Vries R.P."/>
            <person name="Riley R."/>
            <person name="Wiebenga A."/>
            <person name="Aguilar-Osorio G."/>
            <person name="Amillis S."/>
            <person name="Uchima C.A."/>
            <person name="Anderluh G."/>
            <person name="Asadollahi M."/>
            <person name="Askin M."/>
            <person name="Barry K."/>
            <person name="Battaglia E."/>
            <person name="Bayram O."/>
            <person name="Benocci T."/>
            <person name="Braus-Stromeyer S.A."/>
            <person name="Caldana C."/>
            <person name="Canovas D."/>
            <person name="Cerqueira G.C."/>
            <person name="Chen F."/>
            <person name="Chen W."/>
            <person name="Choi C."/>
            <person name="Clum A."/>
            <person name="Dos Santos R.A."/>
            <person name="Damasio A.R."/>
            <person name="Diallinas G."/>
            <person name="Emri T."/>
            <person name="Fekete E."/>
            <person name="Flipphi M."/>
            <person name="Freyberg S."/>
            <person name="Gallo A."/>
            <person name="Gournas C."/>
            <person name="Habgood R."/>
            <person name="Hainaut M."/>
            <person name="Harispe M.L."/>
            <person name="Henrissat B."/>
            <person name="Hilden K.S."/>
            <person name="Hope R."/>
            <person name="Hossain A."/>
            <person name="Karabika E."/>
            <person name="Karaffa L."/>
            <person name="Karanyi Z."/>
            <person name="Krasevec N."/>
            <person name="Kuo A."/>
            <person name="Kusch H."/>
            <person name="LaButti K."/>
            <person name="Lagendijk E.L."/>
            <person name="Lapidus A."/>
            <person name="Levasseur A."/>
            <person name="Lindquist E."/>
            <person name="Lipzen A."/>
            <person name="Logrieco A.F."/>
            <person name="MacCabe A."/>
            <person name="Maekelae M.R."/>
            <person name="Malavazi I."/>
            <person name="Melin P."/>
            <person name="Meyer V."/>
            <person name="Mielnichuk N."/>
            <person name="Miskei M."/>
            <person name="Molnar A.P."/>
            <person name="Mule G."/>
            <person name="Ngan C.Y."/>
            <person name="Orejas M."/>
            <person name="Orosz E."/>
            <person name="Ouedraogo J.P."/>
            <person name="Overkamp K.M."/>
            <person name="Park H.-S."/>
            <person name="Perrone G."/>
            <person name="Piumi F."/>
            <person name="Punt P.J."/>
            <person name="Ram A.F."/>
            <person name="Ramon A."/>
            <person name="Rauscher S."/>
            <person name="Record E."/>
            <person name="Riano-Pachon D.M."/>
            <person name="Robert V."/>
            <person name="Roehrig J."/>
            <person name="Ruller R."/>
            <person name="Salamov A."/>
            <person name="Salih N.S."/>
            <person name="Samson R.A."/>
            <person name="Sandor E."/>
            <person name="Sanguinetti M."/>
            <person name="Schuetze T."/>
            <person name="Sepcic K."/>
            <person name="Shelest E."/>
            <person name="Sherlock G."/>
            <person name="Sophianopoulou V."/>
            <person name="Squina F.M."/>
            <person name="Sun H."/>
            <person name="Susca A."/>
            <person name="Todd R.B."/>
            <person name="Tsang A."/>
            <person name="Unkles S.E."/>
            <person name="van de Wiele N."/>
            <person name="van Rossen-Uffink D."/>
            <person name="Oliveira J.V."/>
            <person name="Vesth T.C."/>
            <person name="Visser J."/>
            <person name="Yu J.-H."/>
            <person name="Zhou M."/>
            <person name="Andersen M.R."/>
            <person name="Archer D.B."/>
            <person name="Baker S.E."/>
            <person name="Benoit I."/>
            <person name="Brakhage A.A."/>
            <person name="Braus G.H."/>
            <person name="Fischer R."/>
            <person name="Frisvad J.C."/>
            <person name="Goldman G.H."/>
            <person name="Houbraken J."/>
            <person name="Oakley B."/>
            <person name="Pocsi I."/>
            <person name="Scazzocchio C."/>
            <person name="Seiboth B."/>
            <person name="vanKuyk P.A."/>
            <person name="Wortman J."/>
            <person name="Dyer P.S."/>
            <person name="Grigoriev I.V."/>
        </authorList>
    </citation>
    <scope>NUCLEOTIDE SEQUENCE [LARGE SCALE GENOMIC DNA]</scope>
    <source>
        <strain evidence="3">ATCC 16872 / CBS 172.66 / WB 5094</strain>
    </source>
</reference>
<dbReference type="AlphaFoldDB" id="A0A1L9WQV8"/>
<evidence type="ECO:0000313" key="3">
    <source>
        <dbReference type="Proteomes" id="UP000184546"/>
    </source>
</evidence>
<sequence length="258" mass="29705">MSVARKATNDIKDLNESLRHLNNWVKTSGPWIADSESLMRKINEAFSFGQEFSSDEYVGNDKIERVVMSVSQLLAYPDSDDEGEDRSPQLHRTDIDEVKEFGEQMLRLYESLLVFFTELGRRSPPSPDGLIRSFLKEPVRNIETLVHMDPILKAAYIVREQDGSSETQRNNDEEYQKQQVSDLLLYTANQCRESWRRSKRRDESPDRGSYANDGNTGIGSVFVDAYNAFTDHVSRTFTGRRQRGVYFNGRTGTFDYVD</sequence>
<organism evidence="2 3">
    <name type="scientific">Aspergillus aculeatus (strain ATCC 16872 / CBS 172.66 / WB 5094)</name>
    <dbReference type="NCBI Taxonomy" id="690307"/>
    <lineage>
        <taxon>Eukaryota</taxon>
        <taxon>Fungi</taxon>
        <taxon>Dikarya</taxon>
        <taxon>Ascomycota</taxon>
        <taxon>Pezizomycotina</taxon>
        <taxon>Eurotiomycetes</taxon>
        <taxon>Eurotiomycetidae</taxon>
        <taxon>Eurotiales</taxon>
        <taxon>Aspergillaceae</taxon>
        <taxon>Aspergillus</taxon>
        <taxon>Aspergillus subgen. Circumdati</taxon>
    </lineage>
</organism>
<dbReference type="EMBL" id="KV878980">
    <property type="protein sequence ID" value="OJJ98565.1"/>
    <property type="molecule type" value="Genomic_DNA"/>
</dbReference>
<feature type="region of interest" description="Disordered" evidence="1">
    <location>
        <begin position="195"/>
        <end position="214"/>
    </location>
</feature>
<keyword evidence="3" id="KW-1185">Reference proteome</keyword>
<protein>
    <submittedName>
        <fullName evidence="2">Uncharacterized protein</fullName>
    </submittedName>
</protein>
<feature type="compositionally biased region" description="Basic and acidic residues" evidence="1">
    <location>
        <begin position="195"/>
        <end position="206"/>
    </location>
</feature>
<evidence type="ECO:0000256" key="1">
    <source>
        <dbReference type="SAM" id="MobiDB-lite"/>
    </source>
</evidence>
<proteinExistence type="predicted"/>
<dbReference type="RefSeq" id="XP_020054905.1">
    <property type="nucleotide sequence ID" value="XM_020196535.1"/>
</dbReference>
<dbReference type="VEuPathDB" id="FungiDB:ASPACDRAFT_122425"/>
<name>A0A1L9WQV8_ASPA1</name>
<accession>A0A1L9WQV8</accession>
<gene>
    <name evidence="2" type="ORF">ASPACDRAFT_122425</name>
</gene>